<keyword evidence="4 9" id="KW-0812">Transmembrane</keyword>
<dbReference type="RefSeq" id="WP_011786420.1">
    <property type="nucleotide sequence ID" value="NC_008740.1"/>
</dbReference>
<dbReference type="AlphaFoldDB" id="A1U4Y3"/>
<accession>A1U4Y3</accession>
<evidence type="ECO:0000256" key="3">
    <source>
        <dbReference type="ARBA" id="ARBA00022475"/>
    </source>
</evidence>
<dbReference type="EMBL" id="CP000514">
    <property type="protein sequence ID" value="ABM20052.1"/>
    <property type="molecule type" value="Genomic_DNA"/>
</dbReference>
<evidence type="ECO:0000256" key="2">
    <source>
        <dbReference type="ARBA" id="ARBA00022448"/>
    </source>
</evidence>
<keyword evidence="5 9" id="KW-1133">Transmembrane helix</keyword>
<keyword evidence="2" id="KW-0813">Transport</keyword>
<dbReference type="DNASU" id="4656068"/>
<sequence length="135" mass="15087">MIVRERPGPLRLLLAWKGSVVPHILPHILLTGMFAAAVTWVSRHHYLDGMVDYTLLPFTIMGIALSIFLSVRNTAIVAYTFFGLDRLSGQLEFPFGRHTNDLPLDAICRIHEISVAEALGDPAPEPLQPVKYQLQ</sequence>
<evidence type="ECO:0000256" key="7">
    <source>
        <dbReference type="ARBA" id="ARBA00023136"/>
    </source>
</evidence>
<organism evidence="10 11">
    <name type="scientific">Marinobacter nauticus (strain ATCC 700491 / DSM 11845 / VT8)</name>
    <name type="common">Marinobacter aquaeolei</name>
    <dbReference type="NCBI Taxonomy" id="351348"/>
    <lineage>
        <taxon>Bacteria</taxon>
        <taxon>Pseudomonadati</taxon>
        <taxon>Pseudomonadota</taxon>
        <taxon>Gammaproteobacteria</taxon>
        <taxon>Pseudomonadales</taxon>
        <taxon>Marinobacteraceae</taxon>
        <taxon>Marinobacter</taxon>
    </lineage>
</organism>
<comment type="similarity">
    <text evidence="8">Belongs to the anion channel-forming bestrophin (TC 1.A.46) family.</text>
</comment>
<keyword evidence="7 9" id="KW-0472">Membrane</keyword>
<proteinExistence type="inferred from homology"/>
<dbReference type="PANTHER" id="PTHR33281">
    <property type="entry name" value="UPF0187 PROTEIN YNEE"/>
    <property type="match status" value="1"/>
</dbReference>
<feature type="transmembrane region" description="Helical" evidence="9">
    <location>
        <begin position="20"/>
        <end position="41"/>
    </location>
</feature>
<dbReference type="GO" id="GO:0005254">
    <property type="term" value="F:chloride channel activity"/>
    <property type="evidence" value="ECO:0007669"/>
    <property type="project" value="InterPro"/>
</dbReference>
<dbReference type="eggNOG" id="COG3781">
    <property type="taxonomic scope" value="Bacteria"/>
</dbReference>
<evidence type="ECO:0000256" key="6">
    <source>
        <dbReference type="ARBA" id="ARBA00023065"/>
    </source>
</evidence>
<feature type="transmembrane region" description="Helical" evidence="9">
    <location>
        <begin position="53"/>
        <end position="71"/>
    </location>
</feature>
<dbReference type="KEGG" id="maq:Maqu_2978"/>
<name>A1U4Y3_MARN8</name>
<evidence type="ECO:0000256" key="5">
    <source>
        <dbReference type="ARBA" id="ARBA00022989"/>
    </source>
</evidence>
<keyword evidence="3" id="KW-1003">Cell membrane</keyword>
<evidence type="ECO:0000256" key="4">
    <source>
        <dbReference type="ARBA" id="ARBA00022692"/>
    </source>
</evidence>
<protein>
    <submittedName>
        <fullName evidence="10">Membrane protein-like protein</fullName>
    </submittedName>
</protein>
<evidence type="ECO:0000313" key="11">
    <source>
        <dbReference type="Proteomes" id="UP000000998"/>
    </source>
</evidence>
<evidence type="ECO:0000256" key="1">
    <source>
        <dbReference type="ARBA" id="ARBA00004651"/>
    </source>
</evidence>
<dbReference type="GO" id="GO:0005886">
    <property type="term" value="C:plasma membrane"/>
    <property type="evidence" value="ECO:0007669"/>
    <property type="project" value="UniProtKB-SubCell"/>
</dbReference>
<comment type="subcellular location">
    <subcellularLocation>
        <location evidence="1">Cell membrane</location>
        <topology evidence="1">Multi-pass membrane protein</topology>
    </subcellularLocation>
</comment>
<reference evidence="11" key="1">
    <citation type="journal article" date="2011" name="Appl. Environ. Microbiol.">
        <title>Genomic potential of Marinobacter aquaeolei, a biogeochemical 'opportunitroph'.</title>
        <authorList>
            <person name="Singer E."/>
            <person name="Webb E.A."/>
            <person name="Nelson W.C."/>
            <person name="Heidelberg J.F."/>
            <person name="Ivanova N."/>
            <person name="Pati A."/>
            <person name="Edwards K.J."/>
        </authorList>
    </citation>
    <scope>NUCLEOTIDE SEQUENCE [LARGE SCALE GENOMIC DNA]</scope>
    <source>
        <strain evidence="11">ATCC 700491 / DSM 11845 / VT8</strain>
    </source>
</reference>
<dbReference type="InterPro" id="IPR044669">
    <property type="entry name" value="YneE/VCCN1/2-like"/>
</dbReference>
<gene>
    <name evidence="10" type="ordered locus">Maqu_2978</name>
</gene>
<keyword evidence="6" id="KW-0406">Ion transport</keyword>
<dbReference type="HOGENOM" id="CLU_1883255_0_0_6"/>
<evidence type="ECO:0000256" key="8">
    <source>
        <dbReference type="ARBA" id="ARBA00034708"/>
    </source>
</evidence>
<evidence type="ECO:0000313" key="10">
    <source>
        <dbReference type="EMBL" id="ABM20052.1"/>
    </source>
</evidence>
<dbReference type="PANTHER" id="PTHR33281:SF19">
    <property type="entry name" value="VOLTAGE-DEPENDENT ANION CHANNEL-FORMING PROTEIN YNEE"/>
    <property type="match status" value="1"/>
</dbReference>
<dbReference type="Pfam" id="PF25539">
    <property type="entry name" value="Bestrophin_2"/>
    <property type="match status" value="1"/>
</dbReference>
<evidence type="ECO:0000256" key="9">
    <source>
        <dbReference type="SAM" id="Phobius"/>
    </source>
</evidence>
<dbReference type="Proteomes" id="UP000000998">
    <property type="component" value="Chromosome"/>
</dbReference>